<accession>A0ABP8TZQ6</accession>
<dbReference type="InterPro" id="IPR001447">
    <property type="entry name" value="Arylamine_N-AcTrfase"/>
</dbReference>
<dbReference type="EMBL" id="BAABHK010000001">
    <property type="protein sequence ID" value="GAA4620475.1"/>
    <property type="molecule type" value="Genomic_DNA"/>
</dbReference>
<dbReference type="Gene3D" id="3.30.2140.10">
    <property type="entry name" value="Arylamine N-acetyltransferase"/>
    <property type="match status" value="1"/>
</dbReference>
<sequence length="291" mass="31783">MPAFDTAAYLRRLGVSDLGPPSVAGLRTLHTAQVERIAYEALDAHLGRLTSIDPYDSAARIVAGRGGYCYHLNGAFSLLLRALGYDVTWHRAGVQEHDVVPPPGPALANHLALTVRGLPSGECPEGAWLVDAGLGDGLHEPLPLRVGEYVQGPFRFRVGRSQVEPGGWRLEHDPRGTFAGMDFEMRPAVVTDFLDRHVDLSTSPESGYVRTCTVMRRDADGVDALIGCVLRRIGPGPDRRRVLETRSEWYEVLAEVFGLELTDLGAAGREVLWARVRSAHEAWSARRSAGT</sequence>
<dbReference type="Gene3D" id="2.40.128.150">
    <property type="entry name" value="Cysteine proteinases"/>
    <property type="match status" value="1"/>
</dbReference>
<evidence type="ECO:0000256" key="1">
    <source>
        <dbReference type="ARBA" id="ARBA00006547"/>
    </source>
</evidence>
<dbReference type="InterPro" id="IPR038765">
    <property type="entry name" value="Papain-like_cys_pep_sf"/>
</dbReference>
<proteinExistence type="inferred from homology"/>
<comment type="similarity">
    <text evidence="1">Belongs to the arylamine N-acetyltransferase family.</text>
</comment>
<gene>
    <name evidence="2" type="ORF">GCM10023196_004620</name>
</gene>
<organism evidence="2 3">
    <name type="scientific">Actinoallomurus vinaceus</name>
    <dbReference type="NCBI Taxonomy" id="1080074"/>
    <lineage>
        <taxon>Bacteria</taxon>
        <taxon>Bacillati</taxon>
        <taxon>Actinomycetota</taxon>
        <taxon>Actinomycetes</taxon>
        <taxon>Streptosporangiales</taxon>
        <taxon>Thermomonosporaceae</taxon>
        <taxon>Actinoallomurus</taxon>
    </lineage>
</organism>
<reference evidence="3" key="1">
    <citation type="journal article" date="2019" name="Int. J. Syst. Evol. Microbiol.">
        <title>The Global Catalogue of Microorganisms (GCM) 10K type strain sequencing project: providing services to taxonomists for standard genome sequencing and annotation.</title>
        <authorList>
            <consortium name="The Broad Institute Genomics Platform"/>
            <consortium name="The Broad Institute Genome Sequencing Center for Infectious Disease"/>
            <person name="Wu L."/>
            <person name="Ma J."/>
        </authorList>
    </citation>
    <scope>NUCLEOTIDE SEQUENCE [LARGE SCALE GENOMIC DNA]</scope>
    <source>
        <strain evidence="3">JCM 17939</strain>
    </source>
</reference>
<comment type="caution">
    <text evidence="2">The sequence shown here is derived from an EMBL/GenBank/DDBJ whole genome shotgun (WGS) entry which is preliminary data.</text>
</comment>
<dbReference type="RefSeq" id="WP_345428818.1">
    <property type="nucleotide sequence ID" value="NZ_BAABHK010000001.1"/>
</dbReference>
<keyword evidence="3" id="KW-1185">Reference proteome</keyword>
<name>A0ABP8TZQ6_9ACTN</name>
<dbReference type="SUPFAM" id="SSF54001">
    <property type="entry name" value="Cysteine proteinases"/>
    <property type="match status" value="1"/>
</dbReference>
<dbReference type="PANTHER" id="PTHR11786">
    <property type="entry name" value="N-HYDROXYARYLAMINE O-ACETYLTRANSFERASE"/>
    <property type="match status" value="1"/>
</dbReference>
<dbReference type="PANTHER" id="PTHR11786:SF0">
    <property type="entry name" value="ARYLAMINE N-ACETYLTRANSFERASE 4-RELATED"/>
    <property type="match status" value="1"/>
</dbReference>
<evidence type="ECO:0000313" key="3">
    <source>
        <dbReference type="Proteomes" id="UP001501442"/>
    </source>
</evidence>
<protein>
    <submittedName>
        <fullName evidence="2">Arylamine N-acetyltransferase</fullName>
    </submittedName>
</protein>
<dbReference type="Proteomes" id="UP001501442">
    <property type="component" value="Unassembled WGS sequence"/>
</dbReference>
<dbReference type="Pfam" id="PF00797">
    <property type="entry name" value="Acetyltransf_2"/>
    <property type="match status" value="1"/>
</dbReference>
<evidence type="ECO:0000313" key="2">
    <source>
        <dbReference type="EMBL" id="GAA4620475.1"/>
    </source>
</evidence>